<dbReference type="eggNOG" id="COG4706">
    <property type="taxonomic scope" value="Bacteria"/>
</dbReference>
<dbReference type="EMBL" id="AVCI01000007">
    <property type="protein sequence ID" value="KFN42946.1"/>
    <property type="molecule type" value="Genomic_DNA"/>
</dbReference>
<keyword evidence="2" id="KW-1185">Reference proteome</keyword>
<name>A0A091AUB5_9GAMM</name>
<evidence type="ECO:0000313" key="1">
    <source>
        <dbReference type="EMBL" id="KFN42946.1"/>
    </source>
</evidence>
<sequence length="152" mass="16663">MTAPLLRIEQVVPHRGAMLFVDRLLSCDADNVVVEADVRSDHLFADDLGVPAWVGIEYMAQAIAAWAGHEALQRGESVTLGFLLGTRRYECTRPHFAFGTTLRIEAHREIFGDNGVGMFSCRILDGAEEIAKANVSVFEPRNPGAFLEGHAP</sequence>
<dbReference type="Gene3D" id="3.10.129.10">
    <property type="entry name" value="Hotdog Thioesterase"/>
    <property type="match status" value="1"/>
</dbReference>
<gene>
    <name evidence="1" type="ORF">N789_12545</name>
</gene>
<evidence type="ECO:0008006" key="3">
    <source>
        <dbReference type="Google" id="ProtNLM"/>
    </source>
</evidence>
<dbReference type="InterPro" id="IPR029069">
    <property type="entry name" value="HotDog_dom_sf"/>
</dbReference>
<dbReference type="Pfam" id="PF22817">
    <property type="entry name" value="ApeP-like"/>
    <property type="match status" value="1"/>
</dbReference>
<dbReference type="OrthoDB" id="9800188at2"/>
<dbReference type="CDD" id="cd01289">
    <property type="entry name" value="FabA_like"/>
    <property type="match status" value="1"/>
</dbReference>
<dbReference type="InterPro" id="IPR016776">
    <property type="entry name" value="ApeP-like_dehydratase"/>
</dbReference>
<dbReference type="PIRSF" id="PIRSF020565">
    <property type="entry name" value="3Ho_Ac_ACP_DH_prd"/>
    <property type="match status" value="1"/>
</dbReference>
<evidence type="ECO:0000313" key="2">
    <source>
        <dbReference type="Proteomes" id="UP000029385"/>
    </source>
</evidence>
<reference evidence="1 2" key="1">
    <citation type="submission" date="2013-09" db="EMBL/GenBank/DDBJ databases">
        <title>Genome sequencing of Arenimonas oryziterrae.</title>
        <authorList>
            <person name="Chen F."/>
            <person name="Wang G."/>
        </authorList>
    </citation>
    <scope>NUCLEOTIDE SEQUENCE [LARGE SCALE GENOMIC DNA]</scope>
    <source>
        <strain evidence="1 2">YC6267</strain>
    </source>
</reference>
<organism evidence="1 2">
    <name type="scientific">Arenimonas oryziterrae DSM 21050 = YC6267</name>
    <dbReference type="NCBI Taxonomy" id="1121015"/>
    <lineage>
        <taxon>Bacteria</taxon>
        <taxon>Pseudomonadati</taxon>
        <taxon>Pseudomonadota</taxon>
        <taxon>Gammaproteobacteria</taxon>
        <taxon>Lysobacterales</taxon>
        <taxon>Lysobacteraceae</taxon>
        <taxon>Arenimonas</taxon>
    </lineage>
</organism>
<dbReference type="AlphaFoldDB" id="A0A091AUB5"/>
<dbReference type="SUPFAM" id="SSF54637">
    <property type="entry name" value="Thioesterase/thiol ester dehydrase-isomerase"/>
    <property type="match status" value="1"/>
</dbReference>
<protein>
    <recommendedName>
        <fullName evidence="3">3-hydroxylacyl-ACP dehydratase</fullName>
    </recommendedName>
</protein>
<dbReference type="STRING" id="1121015.GCA_000420545_02215"/>
<comment type="caution">
    <text evidence="1">The sequence shown here is derived from an EMBL/GenBank/DDBJ whole genome shotgun (WGS) entry which is preliminary data.</text>
</comment>
<dbReference type="RefSeq" id="WP_022969824.1">
    <property type="nucleotide sequence ID" value="NZ_ATVD01000004.1"/>
</dbReference>
<proteinExistence type="predicted"/>
<dbReference type="Proteomes" id="UP000029385">
    <property type="component" value="Unassembled WGS sequence"/>
</dbReference>
<dbReference type="PATRIC" id="fig|1121015.4.peg.1978"/>
<accession>A0A091AUB5</accession>